<feature type="domain" description="HTH cro/C1-type" evidence="2">
    <location>
        <begin position="41"/>
        <end position="94"/>
    </location>
</feature>
<dbReference type="GO" id="GO:0003677">
    <property type="term" value="F:DNA binding"/>
    <property type="evidence" value="ECO:0007669"/>
    <property type="project" value="InterPro"/>
</dbReference>
<dbReference type="Pfam" id="PF19054">
    <property type="entry name" value="DUF5753"/>
    <property type="match status" value="1"/>
</dbReference>
<comment type="caution">
    <text evidence="3">The sequence shown here is derived from an EMBL/GenBank/DDBJ whole genome shotgun (WGS) entry which is preliminary data.</text>
</comment>
<sequence length="311" mass="34830">MTSADLDGVVLTPARDQGARPGAGTPAGGPTVRRMLLGARLRRLREAKGLSREEAGYAIRGSHSKISRMELGRTAFKERDVADLLVLYGVTDDAERESLLRLAREGNARGWWYRYSDMIPVWMQSYLDLEEAARCVRTYDPCQIPELLQTEEYARVSLTVRDGIRAGTTQIEIEDRITVRLLRQRHFARSSNRAFTAVVDEAALRRFVGGKGLIRRQLEYLVEQGDSAGVEVRIIPVDRTSIVPVGQPFTVLRFEDQAIPDVVYMELLATALYLDKPAEADAYERAWERLAGEALPPGASRRLLTGLLETI</sequence>
<accession>A0A4R5AHN2</accession>
<dbReference type="EMBL" id="SMKU01000319">
    <property type="protein sequence ID" value="TDD69592.1"/>
    <property type="molecule type" value="Genomic_DNA"/>
</dbReference>
<dbReference type="Gene3D" id="1.10.260.40">
    <property type="entry name" value="lambda repressor-like DNA-binding domains"/>
    <property type="match status" value="1"/>
</dbReference>
<dbReference type="Proteomes" id="UP000294513">
    <property type="component" value="Unassembled WGS sequence"/>
</dbReference>
<evidence type="ECO:0000313" key="4">
    <source>
        <dbReference type="Proteomes" id="UP000294513"/>
    </source>
</evidence>
<name>A0A4R5AHN2_9ACTN</name>
<dbReference type="SUPFAM" id="SSF47413">
    <property type="entry name" value="lambda repressor-like DNA-binding domains"/>
    <property type="match status" value="1"/>
</dbReference>
<dbReference type="AlphaFoldDB" id="A0A4R5AHN2"/>
<proteinExistence type="predicted"/>
<dbReference type="InterPro" id="IPR010982">
    <property type="entry name" value="Lambda_DNA-bd_dom_sf"/>
</dbReference>
<evidence type="ECO:0000313" key="3">
    <source>
        <dbReference type="EMBL" id="TDD69592.1"/>
    </source>
</evidence>
<gene>
    <name evidence="3" type="ORF">E1298_37380</name>
</gene>
<organism evidence="3 4">
    <name type="scientific">Actinomadura rubrisoli</name>
    <dbReference type="NCBI Taxonomy" id="2530368"/>
    <lineage>
        <taxon>Bacteria</taxon>
        <taxon>Bacillati</taxon>
        <taxon>Actinomycetota</taxon>
        <taxon>Actinomycetes</taxon>
        <taxon>Streptosporangiales</taxon>
        <taxon>Thermomonosporaceae</taxon>
        <taxon>Actinomadura</taxon>
    </lineage>
</organism>
<dbReference type="OrthoDB" id="3470402at2"/>
<keyword evidence="4" id="KW-1185">Reference proteome</keyword>
<dbReference type="SMART" id="SM00530">
    <property type="entry name" value="HTH_XRE"/>
    <property type="match status" value="1"/>
</dbReference>
<evidence type="ECO:0000256" key="1">
    <source>
        <dbReference type="SAM" id="MobiDB-lite"/>
    </source>
</evidence>
<reference evidence="3 4" key="1">
    <citation type="submission" date="2019-03" db="EMBL/GenBank/DDBJ databases">
        <title>Draft genome sequences of novel Actinobacteria.</title>
        <authorList>
            <person name="Sahin N."/>
            <person name="Ay H."/>
            <person name="Saygin H."/>
        </authorList>
    </citation>
    <scope>NUCLEOTIDE SEQUENCE [LARGE SCALE GENOMIC DNA]</scope>
    <source>
        <strain evidence="3 4">H3C3</strain>
    </source>
</reference>
<evidence type="ECO:0000259" key="2">
    <source>
        <dbReference type="PROSITE" id="PS50943"/>
    </source>
</evidence>
<dbReference type="InterPro" id="IPR001387">
    <property type="entry name" value="Cro/C1-type_HTH"/>
</dbReference>
<protein>
    <submittedName>
        <fullName evidence="3">XRE family transcriptional regulator</fullName>
    </submittedName>
</protein>
<dbReference type="Pfam" id="PF13560">
    <property type="entry name" value="HTH_31"/>
    <property type="match status" value="1"/>
</dbReference>
<dbReference type="PROSITE" id="PS50943">
    <property type="entry name" value="HTH_CROC1"/>
    <property type="match status" value="1"/>
</dbReference>
<dbReference type="InterPro" id="IPR043917">
    <property type="entry name" value="DUF5753"/>
</dbReference>
<feature type="compositionally biased region" description="Low complexity" evidence="1">
    <location>
        <begin position="19"/>
        <end position="31"/>
    </location>
</feature>
<feature type="region of interest" description="Disordered" evidence="1">
    <location>
        <begin position="1"/>
        <end position="31"/>
    </location>
</feature>